<dbReference type="InterPro" id="IPR011332">
    <property type="entry name" value="Ribosomal_zn-bd"/>
</dbReference>
<dbReference type="InterPro" id="IPR018267">
    <property type="entry name" value="Ribosomal_eL37_CS"/>
</dbReference>
<name>A0A061J8V2_TRYRA</name>
<comment type="caution">
    <text evidence="12">The sequence shown here is derived from an EMBL/GenBank/DDBJ whole genome shotgun (WGS) entry which is preliminary data.</text>
</comment>
<evidence type="ECO:0000256" key="1">
    <source>
        <dbReference type="ARBA" id="ARBA00001947"/>
    </source>
</evidence>
<evidence type="ECO:0000256" key="7">
    <source>
        <dbReference type="ARBA" id="ARBA00022833"/>
    </source>
</evidence>
<dbReference type="Proteomes" id="UP000031737">
    <property type="component" value="Unassembled WGS sequence"/>
</dbReference>
<dbReference type="PANTHER" id="PTHR10768">
    <property type="entry name" value="60S RIBOSOMAL PROTEIN L37"/>
    <property type="match status" value="1"/>
</dbReference>
<evidence type="ECO:0000313" key="12">
    <source>
        <dbReference type="EMBL" id="ESL09702.1"/>
    </source>
</evidence>
<evidence type="ECO:0000256" key="10">
    <source>
        <dbReference type="ARBA" id="ARBA00023274"/>
    </source>
</evidence>
<dbReference type="Pfam" id="PF01907">
    <property type="entry name" value="Ribosomal_L37e"/>
    <property type="match status" value="1"/>
</dbReference>
<keyword evidence="5 11" id="KW-0699">rRNA-binding</keyword>
<keyword evidence="9 11" id="KW-0689">Ribosomal protein</keyword>
<evidence type="ECO:0000256" key="5">
    <source>
        <dbReference type="ARBA" id="ARBA00022730"/>
    </source>
</evidence>
<dbReference type="GO" id="GO:0006412">
    <property type="term" value="P:translation"/>
    <property type="evidence" value="ECO:0007669"/>
    <property type="project" value="InterPro"/>
</dbReference>
<comment type="similarity">
    <text evidence="3 11">Belongs to the eukaryotic ribosomal protein eL37 family.</text>
</comment>
<evidence type="ECO:0000256" key="2">
    <source>
        <dbReference type="ARBA" id="ARBA00003058"/>
    </source>
</evidence>
<evidence type="ECO:0000256" key="6">
    <source>
        <dbReference type="ARBA" id="ARBA00022771"/>
    </source>
</evidence>
<comment type="cofactor">
    <cofactor evidence="1">
        <name>Zn(2+)</name>
        <dbReference type="ChEBI" id="CHEBI:29105"/>
    </cofactor>
</comment>
<dbReference type="Gene3D" id="2.20.25.30">
    <property type="match status" value="1"/>
</dbReference>
<keyword evidence="4 11" id="KW-0479">Metal-binding</keyword>
<dbReference type="PANTHER" id="PTHR10768:SF0">
    <property type="entry name" value="RIBOSOMAL PROTEIN L37"/>
    <property type="match status" value="1"/>
</dbReference>
<keyword evidence="13" id="KW-1185">Reference proteome</keyword>
<dbReference type="GO" id="GO:0003735">
    <property type="term" value="F:structural constituent of ribosome"/>
    <property type="evidence" value="ECO:0007669"/>
    <property type="project" value="InterPro"/>
</dbReference>
<keyword evidence="7 11" id="KW-0862">Zinc</keyword>
<dbReference type="AlphaFoldDB" id="A0A061J8V2"/>
<keyword evidence="10 11" id="KW-0687">Ribonucleoprotein</keyword>
<gene>
    <name evidence="12" type="ORF">TRSC58_02574</name>
</gene>
<dbReference type="VEuPathDB" id="TriTrypDB:TRSC58_02574"/>
<dbReference type="OrthoDB" id="238272at2759"/>
<evidence type="ECO:0000256" key="9">
    <source>
        <dbReference type="ARBA" id="ARBA00022980"/>
    </source>
</evidence>
<evidence type="ECO:0000313" key="13">
    <source>
        <dbReference type="Proteomes" id="UP000031737"/>
    </source>
</evidence>
<comment type="function">
    <text evidence="11">Component of the large ribosomal subunit. The ribosome is a large ribonucleoprotein complex responsible for the synthesis of proteins in the cell.</text>
</comment>
<dbReference type="GO" id="GO:0019843">
    <property type="term" value="F:rRNA binding"/>
    <property type="evidence" value="ECO:0007669"/>
    <property type="project" value="UniProtKB-KW"/>
</dbReference>
<keyword evidence="6" id="KW-0863">Zinc-finger</keyword>
<comment type="function">
    <text evidence="2">Binds to the 23S rRNA.</text>
</comment>
<dbReference type="FunFam" id="2.20.25.30:FF:000004">
    <property type="entry name" value="Ribosomal protein L37"/>
    <property type="match status" value="1"/>
</dbReference>
<dbReference type="GO" id="GO:0008270">
    <property type="term" value="F:zinc ion binding"/>
    <property type="evidence" value="ECO:0007669"/>
    <property type="project" value="UniProtKB-KW"/>
</dbReference>
<organism evidence="12 13">
    <name type="scientific">Trypanosoma rangeli SC58</name>
    <dbReference type="NCBI Taxonomy" id="429131"/>
    <lineage>
        <taxon>Eukaryota</taxon>
        <taxon>Discoba</taxon>
        <taxon>Euglenozoa</taxon>
        <taxon>Kinetoplastea</taxon>
        <taxon>Metakinetoplastina</taxon>
        <taxon>Trypanosomatida</taxon>
        <taxon>Trypanosomatidae</taxon>
        <taxon>Trypanosoma</taxon>
        <taxon>Herpetosoma</taxon>
    </lineage>
</organism>
<dbReference type="EMBL" id="AUPL01002574">
    <property type="protein sequence ID" value="ESL09702.1"/>
    <property type="molecule type" value="Genomic_DNA"/>
</dbReference>
<evidence type="ECO:0000256" key="8">
    <source>
        <dbReference type="ARBA" id="ARBA00022884"/>
    </source>
</evidence>
<dbReference type="PROSITE" id="PS01077">
    <property type="entry name" value="RIBOSOMAL_L37E"/>
    <property type="match status" value="1"/>
</dbReference>
<accession>A0A061J8V2</accession>
<keyword evidence="8 11" id="KW-0694">RNA-binding</keyword>
<evidence type="ECO:0000256" key="3">
    <source>
        <dbReference type="ARBA" id="ARBA00009805"/>
    </source>
</evidence>
<evidence type="ECO:0000256" key="4">
    <source>
        <dbReference type="ARBA" id="ARBA00022723"/>
    </source>
</evidence>
<dbReference type="GO" id="GO:0022625">
    <property type="term" value="C:cytosolic large ribosomal subunit"/>
    <property type="evidence" value="ECO:0007669"/>
    <property type="project" value="TreeGrafter"/>
</dbReference>
<protein>
    <recommendedName>
        <fullName evidence="11">Ribosomal protein L37</fullName>
    </recommendedName>
</protein>
<evidence type="ECO:0000256" key="11">
    <source>
        <dbReference type="RuleBase" id="RU000576"/>
    </source>
</evidence>
<dbReference type="InterPro" id="IPR011331">
    <property type="entry name" value="Ribosomal_eL37/eL43"/>
</dbReference>
<sequence>MTKGTTSMGQRHGRTHILCRRCGRNAYHVQWERCAACAYPRASRRRYNWSVKAIKRRRTGTGRCRYLKEVNRRIKNHFKTTIKA</sequence>
<proteinExistence type="inferred from homology"/>
<dbReference type="SUPFAM" id="SSF57829">
    <property type="entry name" value="Zn-binding ribosomal proteins"/>
    <property type="match status" value="1"/>
</dbReference>
<dbReference type="InterPro" id="IPR001569">
    <property type="entry name" value="Ribosomal_eL37"/>
</dbReference>
<reference evidence="12 13" key="1">
    <citation type="submission" date="2013-07" db="EMBL/GenBank/DDBJ databases">
        <authorList>
            <person name="Stoco P.H."/>
            <person name="Wagner G."/>
            <person name="Gerber A."/>
            <person name="Zaha A."/>
            <person name="Thompson C."/>
            <person name="Bartholomeu D.C."/>
            <person name="Luckemeyer D.D."/>
            <person name="Bahia D."/>
            <person name="Loreto E."/>
            <person name="Prestes E.B."/>
            <person name="Lima F.M."/>
            <person name="Rodrigues-Luiz G."/>
            <person name="Vallejo G.A."/>
            <person name="Filho J.F."/>
            <person name="Monteiro K.M."/>
            <person name="Tyler K.M."/>
            <person name="de Almeida L.G."/>
            <person name="Ortiz M.F."/>
            <person name="Siervo M.A."/>
            <person name="de Moraes M.H."/>
            <person name="Cunha O.L."/>
            <person name="Mendonca-Neto R."/>
            <person name="Silva R."/>
            <person name="Teixeira S.M."/>
            <person name="Murta S.M."/>
            <person name="Sincero T.C."/>
            <person name="Mendes T.A."/>
            <person name="Urmenyi T.P."/>
            <person name="Silva V.G."/>
            <person name="da Rocha W.D."/>
            <person name="Andersson B."/>
            <person name="Romanha A.J."/>
            <person name="Steindel M."/>
            <person name="de Vasconcelos A.T."/>
            <person name="Grisard E.C."/>
        </authorList>
    </citation>
    <scope>NUCLEOTIDE SEQUENCE [LARGE SCALE GENOMIC DNA]</scope>
    <source>
        <strain evidence="12 13">SC58</strain>
    </source>
</reference>